<gene>
    <name evidence="1" type="ORF">LAUMK13_04044</name>
</gene>
<proteinExistence type="predicted"/>
<dbReference type="AlphaFoldDB" id="A0A498QFU5"/>
<accession>A0A498QFU5</accession>
<name>A0A498QFU5_9MYCO</name>
<evidence type="ECO:0000313" key="1">
    <source>
        <dbReference type="EMBL" id="VBA42460.1"/>
    </source>
</evidence>
<keyword evidence="2" id="KW-1185">Reference proteome</keyword>
<protein>
    <submittedName>
        <fullName evidence="1">Uncharacterized protein</fullName>
    </submittedName>
</protein>
<reference evidence="1 2" key="1">
    <citation type="submission" date="2018-09" db="EMBL/GenBank/DDBJ databases">
        <authorList>
            <person name="Tagini F."/>
        </authorList>
    </citation>
    <scope>NUCLEOTIDE SEQUENCE [LARGE SCALE GENOMIC DNA]</scope>
    <source>
        <strain evidence="1 2">MK13</strain>
    </source>
</reference>
<dbReference type="RefSeq" id="WP_075541450.1">
    <property type="nucleotide sequence ID" value="NZ_UPHQ01000216.1"/>
</dbReference>
<organism evidence="1 2">
    <name type="scientific">Mycobacterium innocens</name>
    <dbReference type="NCBI Taxonomy" id="2341083"/>
    <lineage>
        <taxon>Bacteria</taxon>
        <taxon>Bacillati</taxon>
        <taxon>Actinomycetota</taxon>
        <taxon>Actinomycetes</taxon>
        <taxon>Mycobacteriales</taxon>
        <taxon>Mycobacteriaceae</taxon>
        <taxon>Mycobacterium</taxon>
    </lineage>
</organism>
<dbReference type="Proteomes" id="UP000267289">
    <property type="component" value="Unassembled WGS sequence"/>
</dbReference>
<sequence length="135" mass="14986">MPHTEGPSVDWPAIDRTVRPHWLRTGYAFFPYAAQQSGQWWVLRLNHGFPEHELYTLFIDGRPVADITAKPDDRSPLVASVAALKPFDQAAAEPVLDVGAAAAVVRTVSRYANYGSEYDEPCGFCSDNYDGMARI</sequence>
<dbReference type="EMBL" id="UPHQ01000216">
    <property type="protein sequence ID" value="VBA42460.1"/>
    <property type="molecule type" value="Genomic_DNA"/>
</dbReference>
<evidence type="ECO:0000313" key="2">
    <source>
        <dbReference type="Proteomes" id="UP000267289"/>
    </source>
</evidence>